<reference evidence="1" key="1">
    <citation type="submission" date="2020-04" db="EMBL/GenBank/DDBJ databases">
        <title>Draft genome resource of the tomato pathogen Pseudocercospora fuligena.</title>
        <authorList>
            <person name="Zaccaron A."/>
        </authorList>
    </citation>
    <scope>NUCLEOTIDE SEQUENCE</scope>
    <source>
        <strain evidence="1">PF001</strain>
    </source>
</reference>
<gene>
    <name evidence="1" type="ORF">HII31_04753</name>
</gene>
<proteinExistence type="predicted"/>
<sequence length="173" mass="19708">MDAEQPLPPLARLVRSMPQEIFDIIYLHTFQTPPTEALDLQLTTKSPSLLQLSQSTRLTYAKTYFPNLEITVSDLQVLRKWVLALQPQHLKLITNISYLLTMPPYGTGSYAAYLSSKKDGFKELWKFEAEMEKELPKGLALPEIQVKFRVDESKPSWVGKGDHVAALMARLDM</sequence>
<name>A0A8H6RMJ7_9PEZI</name>
<evidence type="ECO:0000313" key="2">
    <source>
        <dbReference type="Proteomes" id="UP000660729"/>
    </source>
</evidence>
<dbReference type="AlphaFoldDB" id="A0A8H6RMJ7"/>
<comment type="caution">
    <text evidence="1">The sequence shown here is derived from an EMBL/GenBank/DDBJ whole genome shotgun (WGS) entry which is preliminary data.</text>
</comment>
<accession>A0A8H6RMJ7</accession>
<dbReference type="EMBL" id="JABCIY010000070">
    <property type="protein sequence ID" value="KAF7193863.1"/>
    <property type="molecule type" value="Genomic_DNA"/>
</dbReference>
<protein>
    <submittedName>
        <fullName evidence="1">Uncharacterized protein</fullName>
    </submittedName>
</protein>
<organism evidence="1 2">
    <name type="scientific">Pseudocercospora fuligena</name>
    <dbReference type="NCBI Taxonomy" id="685502"/>
    <lineage>
        <taxon>Eukaryota</taxon>
        <taxon>Fungi</taxon>
        <taxon>Dikarya</taxon>
        <taxon>Ascomycota</taxon>
        <taxon>Pezizomycotina</taxon>
        <taxon>Dothideomycetes</taxon>
        <taxon>Dothideomycetidae</taxon>
        <taxon>Mycosphaerellales</taxon>
        <taxon>Mycosphaerellaceae</taxon>
        <taxon>Pseudocercospora</taxon>
    </lineage>
</organism>
<evidence type="ECO:0000313" key="1">
    <source>
        <dbReference type="EMBL" id="KAF7193863.1"/>
    </source>
</evidence>
<dbReference type="Proteomes" id="UP000660729">
    <property type="component" value="Unassembled WGS sequence"/>
</dbReference>
<keyword evidence="2" id="KW-1185">Reference proteome</keyword>